<name>A0A6J7ZXG9_MYTCO</name>
<dbReference type="Proteomes" id="UP000507470">
    <property type="component" value="Unassembled WGS sequence"/>
</dbReference>
<dbReference type="AlphaFoldDB" id="A0A6J7ZXG9"/>
<evidence type="ECO:0000256" key="1">
    <source>
        <dbReference type="SAM" id="Coils"/>
    </source>
</evidence>
<accession>A0A6J7ZXG9</accession>
<reference evidence="2 3" key="1">
    <citation type="submission" date="2020-06" db="EMBL/GenBank/DDBJ databases">
        <authorList>
            <person name="Li R."/>
            <person name="Bekaert M."/>
        </authorList>
    </citation>
    <scope>NUCLEOTIDE SEQUENCE [LARGE SCALE GENOMIC DNA]</scope>
    <source>
        <strain evidence="3">wild</strain>
    </source>
</reference>
<evidence type="ECO:0000313" key="2">
    <source>
        <dbReference type="EMBL" id="CAC5357268.1"/>
    </source>
</evidence>
<gene>
    <name evidence="2" type="ORF">MCOR_1009</name>
</gene>
<proteinExistence type="predicted"/>
<protein>
    <submittedName>
        <fullName evidence="2">Uncharacterized protein</fullName>
    </submittedName>
</protein>
<feature type="coiled-coil region" evidence="1">
    <location>
        <begin position="400"/>
        <end position="427"/>
    </location>
</feature>
<dbReference type="EMBL" id="CACVKT020000202">
    <property type="protein sequence ID" value="CAC5357268.1"/>
    <property type="molecule type" value="Genomic_DNA"/>
</dbReference>
<sequence>MTSKAAADMRYRPLYLSVRPKDRIFLPVVLSSFCWCFKFDKIFNEKHSVKKLKEQNIDYGLQIFTLTRLRASSKYLVFYRMPKRKKRQNVPYHRKRRGTAGKLKLDKVETEISQPDHTHDEDFLQSEIEKLIIICNSVDSVALDHSYLSDNRIVAELSLDDETEVDTDQYIELGYQEEYVTVSTEIESAPEDPYDTLKKTVCTIVTSPYMYNSAGDNLQIIELYPSTKNVSVKLTIMISRDFTAKVYVHNIELSREHEIWLGLPSVYDNITSIERLLSKLRSYTVCCGNHEQEFLDTSITPVGSTIEHATDAESCQGFKEHDFGAIKGTLTYSSTVRSVSCLLLVQGNRCSSCARLRRILRKRKHRLEEKRKLSDGDTPNYISHKYRHCFMSREELIGKISQQRDIITSLQNQISQTQRKFQRQQIKL</sequence>
<dbReference type="OrthoDB" id="6157313at2759"/>
<evidence type="ECO:0000313" key="3">
    <source>
        <dbReference type="Proteomes" id="UP000507470"/>
    </source>
</evidence>
<keyword evidence="1" id="KW-0175">Coiled coil</keyword>
<keyword evidence="3" id="KW-1185">Reference proteome</keyword>
<organism evidence="2 3">
    <name type="scientific">Mytilus coruscus</name>
    <name type="common">Sea mussel</name>
    <dbReference type="NCBI Taxonomy" id="42192"/>
    <lineage>
        <taxon>Eukaryota</taxon>
        <taxon>Metazoa</taxon>
        <taxon>Spiralia</taxon>
        <taxon>Lophotrochozoa</taxon>
        <taxon>Mollusca</taxon>
        <taxon>Bivalvia</taxon>
        <taxon>Autobranchia</taxon>
        <taxon>Pteriomorphia</taxon>
        <taxon>Mytilida</taxon>
        <taxon>Mytiloidea</taxon>
        <taxon>Mytilidae</taxon>
        <taxon>Mytilinae</taxon>
        <taxon>Mytilus</taxon>
    </lineage>
</organism>